<evidence type="ECO:0000259" key="5">
    <source>
        <dbReference type="PROSITE" id="PS50109"/>
    </source>
</evidence>
<dbReference type="InterPro" id="IPR003661">
    <property type="entry name" value="HisK_dim/P_dom"/>
</dbReference>
<dbReference type="InterPro" id="IPR003594">
    <property type="entry name" value="HATPase_dom"/>
</dbReference>
<dbReference type="InterPro" id="IPR029016">
    <property type="entry name" value="GAF-like_dom_sf"/>
</dbReference>
<dbReference type="EC" id="2.7.13.3" evidence="2"/>
<comment type="catalytic activity">
    <reaction evidence="1">
        <text>ATP + protein L-histidine = ADP + protein N-phospho-L-histidine.</text>
        <dbReference type="EC" id="2.7.13.3"/>
    </reaction>
</comment>
<dbReference type="Gene3D" id="3.30.450.40">
    <property type="match status" value="1"/>
</dbReference>
<feature type="coiled-coil region" evidence="4">
    <location>
        <begin position="177"/>
        <end position="215"/>
    </location>
</feature>
<keyword evidence="4" id="KW-0175">Coiled coil</keyword>
<evidence type="ECO:0000313" key="7">
    <source>
        <dbReference type="Proteomes" id="UP000606935"/>
    </source>
</evidence>
<dbReference type="InterPro" id="IPR005467">
    <property type="entry name" value="His_kinase_dom"/>
</dbReference>
<comment type="caution">
    <text evidence="6">The sequence shown here is derived from an EMBL/GenBank/DDBJ whole genome shotgun (WGS) entry which is preliminary data.</text>
</comment>
<feature type="domain" description="Histidine kinase" evidence="5">
    <location>
        <begin position="245"/>
        <end position="475"/>
    </location>
</feature>
<dbReference type="AlphaFoldDB" id="A0A917YZ01"/>
<proteinExistence type="predicted"/>
<dbReference type="InterPro" id="IPR004358">
    <property type="entry name" value="Sig_transdc_His_kin-like_C"/>
</dbReference>
<dbReference type="CDD" id="cd00075">
    <property type="entry name" value="HATPase"/>
    <property type="match status" value="1"/>
</dbReference>
<evidence type="ECO:0000256" key="3">
    <source>
        <dbReference type="ARBA" id="ARBA00022553"/>
    </source>
</evidence>
<evidence type="ECO:0000256" key="1">
    <source>
        <dbReference type="ARBA" id="ARBA00000085"/>
    </source>
</evidence>
<reference evidence="6" key="2">
    <citation type="submission" date="2020-09" db="EMBL/GenBank/DDBJ databases">
        <authorList>
            <person name="Sun Q."/>
            <person name="Zhou Y."/>
        </authorList>
    </citation>
    <scope>NUCLEOTIDE SEQUENCE</scope>
    <source>
        <strain evidence="6">CGMCC 1.7086</strain>
    </source>
</reference>
<dbReference type="Gene3D" id="3.30.565.10">
    <property type="entry name" value="Histidine kinase-like ATPase, C-terminal domain"/>
    <property type="match status" value="1"/>
</dbReference>
<dbReference type="SMART" id="SM00065">
    <property type="entry name" value="GAF"/>
    <property type="match status" value="1"/>
</dbReference>
<dbReference type="Pfam" id="PF02518">
    <property type="entry name" value="HATPase_c"/>
    <property type="match status" value="1"/>
</dbReference>
<dbReference type="Pfam" id="PF13185">
    <property type="entry name" value="GAF_2"/>
    <property type="match status" value="1"/>
</dbReference>
<sequence>MPSLASVHSQLESRDLSAICQTAVETGRNNAFNLWVIGAPLDKVLTALVSAIEDASEDLRCSIMLMNPNGKTMSSLVGPSMPKDYMQAVDGIEIGPTVGSCGACAYLREVVVVSDIQSHPNWAPYKAICQKAGLRACWSSPILATDGRILGTFGMYYSTVREPTPQDLELIRIEASIASLVIEKMQASEQLNQAKRDLEQQVQQRTRELTLSNKKLRQALAQRSEVQRHLLEIENLASLGSMLSSLTHEVNTPIGVAVTAASHLRGQLHKTNQLFVQNQLTRSALRAFYAESAEAMQIIERNLQRSAELVSTFKQLSLDQHNQEVRTFNLSSYVCEILLSLKPKLKHHKLQFCLDLNPELEIDSYPGAISQILVNLIMNSAQHAFDKHQPGQIHLNVTQQNGQLNLQYQDNGKGMSRETLSHIFDPFFTSARQTGGSGLGLHICKDLVEKVLQGNIQCQSSPGQGSLFHICFPIR</sequence>
<protein>
    <recommendedName>
        <fullName evidence="2">histidine kinase</fullName>
        <ecNumber evidence="2">2.7.13.3</ecNumber>
    </recommendedName>
</protein>
<dbReference type="EMBL" id="BMLS01000002">
    <property type="protein sequence ID" value="GGO68614.1"/>
    <property type="molecule type" value="Genomic_DNA"/>
</dbReference>
<keyword evidence="3" id="KW-0597">Phosphoprotein</keyword>
<dbReference type="InterPro" id="IPR036890">
    <property type="entry name" value="HATPase_C_sf"/>
</dbReference>
<dbReference type="PRINTS" id="PR00344">
    <property type="entry name" value="BCTRLSENSOR"/>
</dbReference>
<evidence type="ECO:0000313" key="6">
    <source>
        <dbReference type="EMBL" id="GGO68614.1"/>
    </source>
</evidence>
<keyword evidence="7" id="KW-1185">Reference proteome</keyword>
<organism evidence="6 7">
    <name type="scientific">Bowmanella pacifica</name>
    <dbReference type="NCBI Taxonomy" id="502051"/>
    <lineage>
        <taxon>Bacteria</taxon>
        <taxon>Pseudomonadati</taxon>
        <taxon>Pseudomonadota</taxon>
        <taxon>Gammaproteobacteria</taxon>
        <taxon>Alteromonadales</taxon>
        <taxon>Alteromonadaceae</taxon>
        <taxon>Bowmanella</taxon>
    </lineage>
</organism>
<dbReference type="GO" id="GO:0000155">
    <property type="term" value="F:phosphorelay sensor kinase activity"/>
    <property type="evidence" value="ECO:0007669"/>
    <property type="project" value="InterPro"/>
</dbReference>
<reference evidence="6" key="1">
    <citation type="journal article" date="2014" name="Int. J. Syst. Evol. Microbiol.">
        <title>Complete genome sequence of Corynebacterium casei LMG S-19264T (=DSM 44701T), isolated from a smear-ripened cheese.</title>
        <authorList>
            <consortium name="US DOE Joint Genome Institute (JGI-PGF)"/>
            <person name="Walter F."/>
            <person name="Albersmeier A."/>
            <person name="Kalinowski J."/>
            <person name="Ruckert C."/>
        </authorList>
    </citation>
    <scope>NUCLEOTIDE SEQUENCE</scope>
    <source>
        <strain evidence="6">CGMCC 1.7086</strain>
    </source>
</reference>
<evidence type="ECO:0000256" key="4">
    <source>
        <dbReference type="SAM" id="Coils"/>
    </source>
</evidence>
<name>A0A917YZ01_9ALTE</name>
<dbReference type="PANTHER" id="PTHR43065">
    <property type="entry name" value="SENSOR HISTIDINE KINASE"/>
    <property type="match status" value="1"/>
</dbReference>
<gene>
    <name evidence="6" type="ORF">GCM10010982_17940</name>
</gene>
<dbReference type="PROSITE" id="PS50109">
    <property type="entry name" value="HIS_KIN"/>
    <property type="match status" value="1"/>
</dbReference>
<dbReference type="PANTHER" id="PTHR43065:SF47">
    <property type="match status" value="1"/>
</dbReference>
<accession>A0A917YZ01</accession>
<dbReference type="InterPro" id="IPR003018">
    <property type="entry name" value="GAF"/>
</dbReference>
<dbReference type="Proteomes" id="UP000606935">
    <property type="component" value="Unassembled WGS sequence"/>
</dbReference>
<dbReference type="Gene3D" id="1.10.287.130">
    <property type="match status" value="1"/>
</dbReference>
<dbReference type="SMART" id="SM00387">
    <property type="entry name" value="HATPase_c"/>
    <property type="match status" value="1"/>
</dbReference>
<evidence type="ECO:0000256" key="2">
    <source>
        <dbReference type="ARBA" id="ARBA00012438"/>
    </source>
</evidence>
<dbReference type="RefSeq" id="WP_188693440.1">
    <property type="nucleotide sequence ID" value="NZ_BMLS01000002.1"/>
</dbReference>
<dbReference type="SUPFAM" id="SSF55874">
    <property type="entry name" value="ATPase domain of HSP90 chaperone/DNA topoisomerase II/histidine kinase"/>
    <property type="match status" value="1"/>
</dbReference>
<dbReference type="SUPFAM" id="SSF55781">
    <property type="entry name" value="GAF domain-like"/>
    <property type="match status" value="1"/>
</dbReference>
<dbReference type="CDD" id="cd00082">
    <property type="entry name" value="HisKA"/>
    <property type="match status" value="1"/>
</dbReference>